<dbReference type="Proteomes" id="UP001620408">
    <property type="component" value="Unassembled WGS sequence"/>
</dbReference>
<dbReference type="RefSeq" id="WP_379984553.1">
    <property type="nucleotide sequence ID" value="NZ_JADIKD010000012.1"/>
</dbReference>
<comment type="caution">
    <text evidence="1">The sequence shown here is derived from an EMBL/GenBank/DDBJ whole genome shotgun (WGS) entry which is preliminary data.</text>
</comment>
<evidence type="ECO:0008006" key="3">
    <source>
        <dbReference type="Google" id="ProtNLM"/>
    </source>
</evidence>
<sequence length="317" mass="36245">MKLEYKILWFDDNEEMYQSIDFDPLRQGIDGWGFVPEIEFVSNPDDFLKRSPFTDYDLIVVDYNLEEHGQGQDFIAKIRDQEVYTEIIFYSAGKSSSLWEAVGKYQLEGIYIANKTVIIEKILKVGLQTLRKVLDVGNMRGIVMAEVGDLDHSLDVIVRTAIDSLNPEQRRDVFDRFHQASEALHGKHKEKLDSFKEAPSVDVLLMLCDSNKRWANYNRAKDHHETLKSVQLGDYVKEILVPRNFLAHGVPEPGDNGTEIFKYQGKSYIFSDEVGIALRKKIIEYKLAFNDISRELASRTVQSALDKAAESDGPVEA</sequence>
<gene>
    <name evidence="1" type="ORF">ISS97_19255</name>
</gene>
<dbReference type="EMBL" id="JADIKD010000012">
    <property type="protein sequence ID" value="MFK2919409.1"/>
    <property type="molecule type" value="Genomic_DNA"/>
</dbReference>
<organism evidence="1 2">
    <name type="scientific">Dyella koreensis</name>
    <dbReference type="NCBI Taxonomy" id="311235"/>
    <lineage>
        <taxon>Bacteria</taxon>
        <taxon>Pseudomonadati</taxon>
        <taxon>Pseudomonadota</taxon>
        <taxon>Gammaproteobacteria</taxon>
        <taxon>Lysobacterales</taxon>
        <taxon>Rhodanobacteraceae</taxon>
        <taxon>Dyella</taxon>
    </lineage>
</organism>
<dbReference type="Gene3D" id="3.40.50.2300">
    <property type="match status" value="1"/>
</dbReference>
<keyword evidence="2" id="KW-1185">Reference proteome</keyword>
<protein>
    <recommendedName>
        <fullName evidence="3">Response regulator</fullName>
    </recommendedName>
</protein>
<evidence type="ECO:0000313" key="2">
    <source>
        <dbReference type="Proteomes" id="UP001620408"/>
    </source>
</evidence>
<dbReference type="SUPFAM" id="SSF52172">
    <property type="entry name" value="CheY-like"/>
    <property type="match status" value="1"/>
</dbReference>
<accession>A0ABW8K948</accession>
<proteinExistence type="predicted"/>
<reference evidence="1 2" key="1">
    <citation type="submission" date="2020-10" db="EMBL/GenBank/DDBJ databases">
        <title>Phylogeny of dyella-like bacteria.</title>
        <authorList>
            <person name="Fu J."/>
        </authorList>
    </citation>
    <scope>NUCLEOTIDE SEQUENCE [LARGE SCALE GENOMIC DNA]</scope>
    <source>
        <strain evidence="1 2">BB4</strain>
    </source>
</reference>
<evidence type="ECO:0000313" key="1">
    <source>
        <dbReference type="EMBL" id="MFK2919409.1"/>
    </source>
</evidence>
<name>A0ABW8K948_9GAMM</name>
<dbReference type="InterPro" id="IPR011006">
    <property type="entry name" value="CheY-like_superfamily"/>
</dbReference>